<dbReference type="KEGG" id="ppd:Ppro_1546"/>
<keyword evidence="3" id="KW-1185">Reference proteome</keyword>
<accession>A1AP91</accession>
<evidence type="ECO:0000313" key="2">
    <source>
        <dbReference type="EMBL" id="ABK99161.1"/>
    </source>
</evidence>
<dbReference type="PANTHER" id="PTHR43845">
    <property type="entry name" value="BLR5969 PROTEIN"/>
    <property type="match status" value="1"/>
</dbReference>
<dbReference type="Proteomes" id="UP000006732">
    <property type="component" value="Chromosome"/>
</dbReference>
<evidence type="ECO:0000313" key="3">
    <source>
        <dbReference type="Proteomes" id="UP000006732"/>
    </source>
</evidence>
<reference evidence="2 3" key="1">
    <citation type="submission" date="2006-10" db="EMBL/GenBank/DDBJ databases">
        <title>Complete sequence of chromosome of Pelobacter propionicus DSM 2379.</title>
        <authorList>
            <consortium name="US DOE Joint Genome Institute"/>
            <person name="Copeland A."/>
            <person name="Lucas S."/>
            <person name="Lapidus A."/>
            <person name="Barry K."/>
            <person name="Detter J.C."/>
            <person name="Glavina del Rio T."/>
            <person name="Hammon N."/>
            <person name="Israni S."/>
            <person name="Dalin E."/>
            <person name="Tice H."/>
            <person name="Pitluck S."/>
            <person name="Saunders E."/>
            <person name="Brettin T."/>
            <person name="Bruce D."/>
            <person name="Han C."/>
            <person name="Tapia R."/>
            <person name="Schmutz J."/>
            <person name="Larimer F."/>
            <person name="Land M."/>
            <person name="Hauser L."/>
            <person name="Kyrpides N."/>
            <person name="Kim E."/>
            <person name="Lovley D."/>
            <person name="Richardson P."/>
        </authorList>
    </citation>
    <scope>NUCLEOTIDE SEQUENCE [LARGE SCALE GENOMIC DNA]</scope>
    <source>
        <strain evidence="3">DSM 2379 / NBRC 103807 / OttBd1</strain>
    </source>
</reference>
<dbReference type="eggNOG" id="COG1541">
    <property type="taxonomic scope" value="Bacteria"/>
</dbReference>
<dbReference type="Gene3D" id="3.40.50.12780">
    <property type="entry name" value="N-terminal domain of ligase-like"/>
    <property type="match status" value="1"/>
</dbReference>
<organism evidence="2 3">
    <name type="scientific">Pelobacter propionicus (strain DSM 2379 / NBRC 103807 / OttBd1)</name>
    <dbReference type="NCBI Taxonomy" id="338966"/>
    <lineage>
        <taxon>Bacteria</taxon>
        <taxon>Pseudomonadati</taxon>
        <taxon>Thermodesulfobacteriota</taxon>
        <taxon>Desulfuromonadia</taxon>
        <taxon>Desulfuromonadales</taxon>
        <taxon>Desulfuromonadaceae</taxon>
        <taxon>Pelobacter</taxon>
    </lineage>
</organism>
<dbReference type="RefSeq" id="WP_011735451.1">
    <property type="nucleotide sequence ID" value="NC_008609.1"/>
</dbReference>
<gene>
    <name evidence="2" type="ordered locus">Ppro_1546</name>
</gene>
<dbReference type="EMBL" id="CP000482">
    <property type="protein sequence ID" value="ABK99161.1"/>
    <property type="molecule type" value="Genomic_DNA"/>
</dbReference>
<dbReference type="SUPFAM" id="SSF56801">
    <property type="entry name" value="Acetyl-CoA synthetase-like"/>
    <property type="match status" value="1"/>
</dbReference>
<sequence>MPRLTPLEGWIGARIGLAAGARLTRSALEQYQLDRLHETLAYVREQSPFYRQQLTESGTPASLEEMATLPFTTPDQIREDDRRFLCVSAGEIERVVTLHSSGTTAPPKRLHFTAHDLELTVDFFHHGMGTMVRPGQRVLILMPGELPGSVGDLLAKGLQRLGVTGIIHGLVRDSEETLRRIVEEEIDCLVGLPVQLLGLTRHPAARRLCRKRLTSILVSADYAPLAVKEALSTFWEVPVFDHYGMTEMGLGGAVECAGLCGYHPREADLYLEIVDPLSGEILPDGEPGEVVFTTLTRRGMPLVRYRTGDLARFLAEPCPCGSVLRQLERVRGRMGGVFSLASGGQLSITQLDEALFPLPFLLNYQAILGQRDCREVLSIGIETGSGNSAGFTSQVQDALLALPAIAEAVAAGVLTLDTDGTGCSAPSPTIKRAIIDTRQGSGP</sequence>
<dbReference type="STRING" id="338966.Ppro_1546"/>
<proteinExistence type="predicted"/>
<feature type="domain" description="AMP-dependent synthetase/ligase" evidence="1">
    <location>
        <begin position="95"/>
        <end position="292"/>
    </location>
</feature>
<protein>
    <submittedName>
        <fullName evidence="2">Coenzyme F390 synthetase-like protein</fullName>
    </submittedName>
</protein>
<dbReference type="AlphaFoldDB" id="A1AP91"/>
<dbReference type="PANTHER" id="PTHR43845:SF1">
    <property type="entry name" value="BLR5969 PROTEIN"/>
    <property type="match status" value="1"/>
</dbReference>
<dbReference type="OrthoDB" id="580775at2"/>
<dbReference type="InterPro" id="IPR000873">
    <property type="entry name" value="AMP-dep_synth/lig_dom"/>
</dbReference>
<name>A1AP91_PELPD</name>
<dbReference type="InterPro" id="IPR042099">
    <property type="entry name" value="ANL_N_sf"/>
</dbReference>
<dbReference type="NCBIfam" id="NF045666">
    <property type="entry name" value="DVU1553_fam_AMP"/>
    <property type="match status" value="1"/>
</dbReference>
<dbReference type="HOGENOM" id="CLU_035301_0_0_7"/>
<dbReference type="Pfam" id="PF00501">
    <property type="entry name" value="AMP-binding"/>
    <property type="match status" value="1"/>
</dbReference>
<evidence type="ECO:0000259" key="1">
    <source>
        <dbReference type="Pfam" id="PF00501"/>
    </source>
</evidence>